<name>A0ABR2NTZ1_9ROSI</name>
<dbReference type="EMBL" id="JBBPBN010000101">
    <property type="protein sequence ID" value="KAK8979679.1"/>
    <property type="molecule type" value="Genomic_DNA"/>
</dbReference>
<comment type="caution">
    <text evidence="1">The sequence shown here is derived from an EMBL/GenBank/DDBJ whole genome shotgun (WGS) entry which is preliminary data.</text>
</comment>
<keyword evidence="2" id="KW-1185">Reference proteome</keyword>
<accession>A0ABR2NTZ1</accession>
<dbReference type="Proteomes" id="UP001396334">
    <property type="component" value="Unassembled WGS sequence"/>
</dbReference>
<reference evidence="1 2" key="1">
    <citation type="journal article" date="2024" name="G3 (Bethesda)">
        <title>Genome assembly of Hibiscus sabdariffa L. provides insights into metabolisms of medicinal natural products.</title>
        <authorList>
            <person name="Kim T."/>
        </authorList>
    </citation>
    <scope>NUCLEOTIDE SEQUENCE [LARGE SCALE GENOMIC DNA]</scope>
    <source>
        <strain evidence="1">TK-2024</strain>
        <tissue evidence="1">Old leaves</tissue>
    </source>
</reference>
<sequence length="141" mass="15450">MGLPSLSPDEVISIQSDDLILEAFKRMRDNQVGAWQLQLTVKDFISTVVSTDQEFGRPTSPVTCRVDSTLGSVTQSLATKKTRKKKRCNSILQPLQALSREAKIEAEGSVSSCIGSLASSSFPHLIQNINDATRMLKIRAN</sequence>
<organism evidence="1 2">
    <name type="scientific">Hibiscus sabdariffa</name>
    <name type="common">roselle</name>
    <dbReference type="NCBI Taxonomy" id="183260"/>
    <lineage>
        <taxon>Eukaryota</taxon>
        <taxon>Viridiplantae</taxon>
        <taxon>Streptophyta</taxon>
        <taxon>Embryophyta</taxon>
        <taxon>Tracheophyta</taxon>
        <taxon>Spermatophyta</taxon>
        <taxon>Magnoliopsida</taxon>
        <taxon>eudicotyledons</taxon>
        <taxon>Gunneridae</taxon>
        <taxon>Pentapetalae</taxon>
        <taxon>rosids</taxon>
        <taxon>malvids</taxon>
        <taxon>Malvales</taxon>
        <taxon>Malvaceae</taxon>
        <taxon>Malvoideae</taxon>
        <taxon>Hibiscus</taxon>
    </lineage>
</organism>
<evidence type="ECO:0000313" key="2">
    <source>
        <dbReference type="Proteomes" id="UP001396334"/>
    </source>
</evidence>
<proteinExistence type="predicted"/>
<gene>
    <name evidence="1" type="ORF">V6N11_073669</name>
</gene>
<protein>
    <submittedName>
        <fullName evidence="1">Uncharacterized protein</fullName>
    </submittedName>
</protein>
<evidence type="ECO:0000313" key="1">
    <source>
        <dbReference type="EMBL" id="KAK8979679.1"/>
    </source>
</evidence>